<evidence type="ECO:0000256" key="4">
    <source>
        <dbReference type="PROSITE-ProRule" id="PRU00433"/>
    </source>
</evidence>
<evidence type="ECO:0000256" key="1">
    <source>
        <dbReference type="ARBA" id="ARBA00022617"/>
    </source>
</evidence>
<dbReference type="Gene3D" id="1.10.760.10">
    <property type="entry name" value="Cytochrome c-like domain"/>
    <property type="match status" value="1"/>
</dbReference>
<dbReference type="PROSITE" id="PS51007">
    <property type="entry name" value="CYTC"/>
    <property type="match status" value="1"/>
</dbReference>
<proteinExistence type="predicted"/>
<evidence type="ECO:0000313" key="7">
    <source>
        <dbReference type="Proteomes" id="UP000644507"/>
    </source>
</evidence>
<dbReference type="Pfam" id="PF14100">
    <property type="entry name" value="DUF6807"/>
    <property type="match status" value="1"/>
</dbReference>
<accession>A0A918TY56</accession>
<evidence type="ECO:0000313" key="6">
    <source>
        <dbReference type="EMBL" id="GHC61964.1"/>
    </source>
</evidence>
<sequence>MKFLSSKLFGATCTLLFLTEGSQSVELSWERESDFVALRADGETVWKHVHRSSEGKPYFHPLATIQGSVLTDLRPEDHPWHRALWFSWKFINGVNYWEEDRKTGESAGKTEIRSVEVRTGADFSADISMTIGYHEDGQPDVLTETRVLTISPPDKAGSYTIDWHSQFTAQRDLVLDRTPIPSEPEGKSFGGYAGLSFRSSSARSETWSFLNNEGRQDGLHGRESSWVAFSGPTEKGEEAVVSILNSPLNDNQSMVKYYVATRMSYLSPAVLFDGPRSIQSGETFALRYRIRVDSQSPGTERLKARNDSYRDTIELVAQGEALSHRFGCLECHSVDKAGEAGKIGPGWYGLIGQKGKEREVQANTGDGGPATRRRVAIDEQYIKAAILDPLQHLVLQESGEMKGQPFPAIMPPYPHLEGQSIDAIIAYLKTLNDLPERGPTQIYAPKEKSKEGGEPSHVVEVFDSPRIQRVALEGLSTRSISVGLPGGKNYVFDPATFSVSRVWFGGFIDNGYERHARGNGFNKILGEAINTEGGLLPLSSLGPVDLHYKDYPNSNEFRKEAFKKEMAEEKPYPKRGLEGAPRFGGYQVLPKKEPTFFFEIDGVRYRQSLAFPSANIIRYHFETEGATGPVRFQVDETALRAVEFSAGELAEGVLSIPASEAQSFTLTFELQTS</sequence>
<dbReference type="EMBL" id="BMXI01000015">
    <property type="protein sequence ID" value="GHC61964.1"/>
    <property type="molecule type" value="Genomic_DNA"/>
</dbReference>
<reference evidence="6" key="2">
    <citation type="submission" date="2020-09" db="EMBL/GenBank/DDBJ databases">
        <authorList>
            <person name="Sun Q."/>
            <person name="Kim S."/>
        </authorList>
    </citation>
    <scope>NUCLEOTIDE SEQUENCE</scope>
    <source>
        <strain evidence="6">KCTC 12988</strain>
    </source>
</reference>
<dbReference type="GO" id="GO:0009055">
    <property type="term" value="F:electron transfer activity"/>
    <property type="evidence" value="ECO:0007669"/>
    <property type="project" value="InterPro"/>
</dbReference>
<dbReference type="AlphaFoldDB" id="A0A918TY56"/>
<name>A0A918TY56_9BACT</name>
<dbReference type="Proteomes" id="UP000644507">
    <property type="component" value="Unassembled WGS sequence"/>
</dbReference>
<organism evidence="6 7">
    <name type="scientific">Roseibacillus persicicus</name>
    <dbReference type="NCBI Taxonomy" id="454148"/>
    <lineage>
        <taxon>Bacteria</taxon>
        <taxon>Pseudomonadati</taxon>
        <taxon>Verrucomicrobiota</taxon>
        <taxon>Verrucomicrobiia</taxon>
        <taxon>Verrucomicrobiales</taxon>
        <taxon>Verrucomicrobiaceae</taxon>
        <taxon>Roseibacillus</taxon>
    </lineage>
</organism>
<comment type="caution">
    <text evidence="6">The sequence shown here is derived from an EMBL/GenBank/DDBJ whole genome shotgun (WGS) entry which is preliminary data.</text>
</comment>
<evidence type="ECO:0000256" key="3">
    <source>
        <dbReference type="ARBA" id="ARBA00023004"/>
    </source>
</evidence>
<feature type="domain" description="Cytochrome c" evidence="5">
    <location>
        <begin position="314"/>
        <end position="432"/>
    </location>
</feature>
<dbReference type="GO" id="GO:0020037">
    <property type="term" value="F:heme binding"/>
    <property type="evidence" value="ECO:0007669"/>
    <property type="project" value="InterPro"/>
</dbReference>
<keyword evidence="2 4" id="KW-0479">Metal-binding</keyword>
<keyword evidence="3 4" id="KW-0408">Iron</keyword>
<dbReference type="InterPro" id="IPR029475">
    <property type="entry name" value="DUF6807"/>
</dbReference>
<reference evidence="6" key="1">
    <citation type="journal article" date="2014" name="Int. J. Syst. Evol. Microbiol.">
        <title>Complete genome sequence of Corynebacterium casei LMG S-19264T (=DSM 44701T), isolated from a smear-ripened cheese.</title>
        <authorList>
            <consortium name="US DOE Joint Genome Institute (JGI-PGF)"/>
            <person name="Walter F."/>
            <person name="Albersmeier A."/>
            <person name="Kalinowski J."/>
            <person name="Ruckert C."/>
        </authorList>
    </citation>
    <scope>NUCLEOTIDE SEQUENCE</scope>
    <source>
        <strain evidence="6">KCTC 12988</strain>
    </source>
</reference>
<protein>
    <recommendedName>
        <fullName evidence="5">Cytochrome c domain-containing protein</fullName>
    </recommendedName>
</protein>
<keyword evidence="7" id="KW-1185">Reference proteome</keyword>
<keyword evidence="1 4" id="KW-0349">Heme</keyword>
<evidence type="ECO:0000256" key="2">
    <source>
        <dbReference type="ARBA" id="ARBA00022723"/>
    </source>
</evidence>
<dbReference type="SUPFAM" id="SSF46626">
    <property type="entry name" value="Cytochrome c"/>
    <property type="match status" value="1"/>
</dbReference>
<dbReference type="InterPro" id="IPR036909">
    <property type="entry name" value="Cyt_c-like_dom_sf"/>
</dbReference>
<dbReference type="InterPro" id="IPR009056">
    <property type="entry name" value="Cyt_c-like_dom"/>
</dbReference>
<dbReference type="GO" id="GO:0046872">
    <property type="term" value="F:metal ion binding"/>
    <property type="evidence" value="ECO:0007669"/>
    <property type="project" value="UniProtKB-KW"/>
</dbReference>
<evidence type="ECO:0000259" key="5">
    <source>
        <dbReference type="PROSITE" id="PS51007"/>
    </source>
</evidence>
<gene>
    <name evidence="6" type="ORF">GCM10007100_31640</name>
</gene>